<dbReference type="RefSeq" id="WP_129313905.1">
    <property type="nucleotide sequence ID" value="NZ_NOIQ01000001.1"/>
</dbReference>
<proteinExistence type="inferred from homology"/>
<dbReference type="CDD" id="cd01146">
    <property type="entry name" value="FhuD"/>
    <property type="match status" value="1"/>
</dbReference>
<accession>A0A7K1LFA3</accession>
<gene>
    <name evidence="8" type="ORF">GMA10_00865</name>
</gene>
<dbReference type="PANTHER" id="PTHR30532">
    <property type="entry name" value="IRON III DICITRATE-BINDING PERIPLASMIC PROTEIN"/>
    <property type="match status" value="1"/>
</dbReference>
<protein>
    <submittedName>
        <fullName evidence="8">ABC transporter substrate-binding protein</fullName>
    </submittedName>
</protein>
<keyword evidence="6" id="KW-0812">Transmembrane</keyword>
<dbReference type="SUPFAM" id="SSF53807">
    <property type="entry name" value="Helical backbone' metal receptor"/>
    <property type="match status" value="1"/>
</dbReference>
<evidence type="ECO:0000256" key="2">
    <source>
        <dbReference type="ARBA" id="ARBA00008814"/>
    </source>
</evidence>
<organism evidence="8 9">
    <name type="scientific">Rothia koreensis</name>
    <dbReference type="NCBI Taxonomy" id="592378"/>
    <lineage>
        <taxon>Bacteria</taxon>
        <taxon>Bacillati</taxon>
        <taxon>Actinomycetota</taxon>
        <taxon>Actinomycetes</taxon>
        <taxon>Micrococcales</taxon>
        <taxon>Micrococcaceae</taxon>
        <taxon>Rothia</taxon>
    </lineage>
</organism>
<sequence length="344" mass="36433">MDQHVRRRDGNPRTWLRTIIGLVAAAAILCGLTGCGVFASGGSTENASERVVKDIDDAEVRVPDNPSRVVALSEPTLDAALALGVTPVGTVSGRGQNSVPGYLADKAKDIPLVGGIGDLDYEKISSLEPDLIIVDGTSVNNRPDVLEILRQIAPLVFCGYAGGPWELNFDTTARALNLEAKGEEVKSAFRDKVSKGRAQLAPTYGDKTFSIVRWQGSGPSLILKELPAGQVLEGLGLKRPQSQDREGRGHSDPVSLENLSTIDADYMFFGTLGGASQANPHSDSTSDREGAAQALETAEETSGFTDLSAYKNHHIITVDGSRWTSTGGPLLLNGIVDDILAELA</sequence>
<feature type="region of interest" description="Disordered" evidence="5">
    <location>
        <begin position="277"/>
        <end position="298"/>
    </location>
</feature>
<evidence type="ECO:0000256" key="4">
    <source>
        <dbReference type="ARBA" id="ARBA00022729"/>
    </source>
</evidence>
<keyword evidence="9" id="KW-1185">Reference proteome</keyword>
<dbReference type="PANTHER" id="PTHR30532:SF25">
    <property type="entry name" value="IRON(III) DICITRATE-BINDING PERIPLASMIC PROTEIN"/>
    <property type="match status" value="1"/>
</dbReference>
<comment type="similarity">
    <text evidence="2">Belongs to the bacterial solute-binding protein 8 family.</text>
</comment>
<name>A0A7K1LFA3_9MICC</name>
<comment type="subcellular location">
    <subcellularLocation>
        <location evidence="1">Cell envelope</location>
    </subcellularLocation>
</comment>
<comment type="caution">
    <text evidence="8">The sequence shown here is derived from an EMBL/GenBank/DDBJ whole genome shotgun (WGS) entry which is preliminary data.</text>
</comment>
<keyword evidence="6" id="KW-1133">Transmembrane helix</keyword>
<dbReference type="EMBL" id="WOGT01000001">
    <property type="protein sequence ID" value="MUN53790.1"/>
    <property type="molecule type" value="Genomic_DNA"/>
</dbReference>
<dbReference type="PROSITE" id="PS51257">
    <property type="entry name" value="PROKAR_LIPOPROTEIN"/>
    <property type="match status" value="1"/>
</dbReference>
<evidence type="ECO:0000259" key="7">
    <source>
        <dbReference type="PROSITE" id="PS50983"/>
    </source>
</evidence>
<reference evidence="8 9" key="1">
    <citation type="submission" date="2019-12" db="EMBL/GenBank/DDBJ databases">
        <authorList>
            <person name="Li J."/>
            <person name="Shi Y."/>
            <person name="Xu G."/>
            <person name="Xiao D."/>
            <person name="Ran X."/>
        </authorList>
    </citation>
    <scope>NUCLEOTIDE SEQUENCE [LARGE SCALE GENOMIC DNA]</scope>
    <source>
        <strain evidence="8 9">JCM 15915</strain>
    </source>
</reference>
<evidence type="ECO:0000256" key="1">
    <source>
        <dbReference type="ARBA" id="ARBA00004196"/>
    </source>
</evidence>
<evidence type="ECO:0000313" key="9">
    <source>
        <dbReference type="Proteomes" id="UP000462152"/>
    </source>
</evidence>
<dbReference type="OrthoDB" id="63946at2"/>
<evidence type="ECO:0000313" key="8">
    <source>
        <dbReference type="EMBL" id="MUN53790.1"/>
    </source>
</evidence>
<dbReference type="GO" id="GO:1901678">
    <property type="term" value="P:iron coordination entity transport"/>
    <property type="evidence" value="ECO:0007669"/>
    <property type="project" value="UniProtKB-ARBA"/>
</dbReference>
<dbReference type="InterPro" id="IPR051313">
    <property type="entry name" value="Bact_iron-sidero_bind"/>
</dbReference>
<evidence type="ECO:0000256" key="3">
    <source>
        <dbReference type="ARBA" id="ARBA00022448"/>
    </source>
</evidence>
<keyword evidence="3" id="KW-0813">Transport</keyword>
<keyword evidence="4" id="KW-0732">Signal</keyword>
<evidence type="ECO:0000256" key="6">
    <source>
        <dbReference type="SAM" id="Phobius"/>
    </source>
</evidence>
<dbReference type="AlphaFoldDB" id="A0A7K1LFA3"/>
<feature type="transmembrane region" description="Helical" evidence="6">
    <location>
        <begin position="20"/>
        <end position="39"/>
    </location>
</feature>
<dbReference type="PROSITE" id="PS50983">
    <property type="entry name" value="FE_B12_PBP"/>
    <property type="match status" value="1"/>
</dbReference>
<evidence type="ECO:0000256" key="5">
    <source>
        <dbReference type="SAM" id="MobiDB-lite"/>
    </source>
</evidence>
<dbReference type="Proteomes" id="UP000462152">
    <property type="component" value="Unassembled WGS sequence"/>
</dbReference>
<feature type="domain" description="Fe/B12 periplasmic-binding" evidence="7">
    <location>
        <begin position="68"/>
        <end position="344"/>
    </location>
</feature>
<keyword evidence="6" id="KW-0472">Membrane</keyword>
<dbReference type="GO" id="GO:0030288">
    <property type="term" value="C:outer membrane-bounded periplasmic space"/>
    <property type="evidence" value="ECO:0007669"/>
    <property type="project" value="TreeGrafter"/>
</dbReference>
<dbReference type="InterPro" id="IPR002491">
    <property type="entry name" value="ABC_transptr_periplasmic_BD"/>
</dbReference>
<dbReference type="Pfam" id="PF01497">
    <property type="entry name" value="Peripla_BP_2"/>
    <property type="match status" value="1"/>
</dbReference>
<dbReference type="Gene3D" id="3.40.50.1980">
    <property type="entry name" value="Nitrogenase molybdenum iron protein domain"/>
    <property type="match status" value="2"/>
</dbReference>